<dbReference type="STRING" id="55802.TBCH5v1_1506"/>
<evidence type="ECO:0000313" key="2">
    <source>
        <dbReference type="Proteomes" id="UP000066042"/>
    </source>
</evidence>
<sequence>MRFATKNEAVKDAFINELKNSGIRFKVKERLSYETFIGYMIEGTLEEIRAQIDALSGEEKEVILRGFQSFKEQILHALEHLKEGETFENLLSEGYWMGDIIDQLMKNSALDIKENKVKLKEGIDATKLKFQFRFPYELAKQVDVIEKVAKQFAFIDLVPEWEIEIKELRIERVNQVLQIAAKYFPEKDVMNVYFALIGKSILANEILKSLGNEKIPVDVIIKEFLRIFPFEIPTERGVMVINATERSLYAILKELEKFGYIDIKGNKVRKIREL</sequence>
<protein>
    <submittedName>
        <fullName evidence="1">Uncharacterized protein</fullName>
    </submittedName>
</protein>
<dbReference type="GeneID" id="26136750"/>
<dbReference type="PATRIC" id="fig|55802.8.peg.1485"/>
<proteinExistence type="predicted"/>
<dbReference type="EMBL" id="CP013050">
    <property type="protein sequence ID" value="ALM75422.1"/>
    <property type="molecule type" value="Genomic_DNA"/>
</dbReference>
<reference evidence="1 2" key="1">
    <citation type="journal article" date="2016" name="Genome Announc.">
        <title>Complete genome sequence of the hyperthermophilic and piezophilic archaeon Thermococcus barophilus Ch5, capable of growth at the expense of hydrogenogenesis from carbon monoxide and formate.</title>
        <authorList>
            <person name="Oger P."/>
            <person name="Sokolova T.G."/>
            <person name="Kozhevnikova D.A."/>
            <person name="Taranov E.A."/>
            <person name="Vannier P."/>
            <person name="Lee H.S."/>
            <person name="Kwon K.K."/>
            <person name="Kang S.G."/>
            <person name="Lee J.H."/>
            <person name="Bonch-Osmolovskaya E.A."/>
            <person name="Lebedinsky A.V."/>
        </authorList>
    </citation>
    <scope>NUCLEOTIDE SEQUENCE [LARGE SCALE GENOMIC DNA]</scope>
    <source>
        <strain evidence="2">Ch5</strain>
    </source>
</reference>
<evidence type="ECO:0000313" key="1">
    <source>
        <dbReference type="EMBL" id="ALM75422.1"/>
    </source>
</evidence>
<name>A0A0S1XCA1_THEBA</name>
<organism evidence="1 2">
    <name type="scientific">Thermococcus barophilus</name>
    <dbReference type="NCBI Taxonomy" id="55802"/>
    <lineage>
        <taxon>Archaea</taxon>
        <taxon>Methanobacteriati</taxon>
        <taxon>Methanobacteriota</taxon>
        <taxon>Thermococci</taxon>
        <taxon>Thermococcales</taxon>
        <taxon>Thermococcaceae</taxon>
        <taxon>Thermococcus</taxon>
    </lineage>
</organism>
<gene>
    <name evidence="1" type="ORF">TBCH5v1_1506</name>
</gene>
<dbReference type="AlphaFoldDB" id="A0A0S1XCA1"/>
<dbReference type="RefSeq" id="WP_056934062.1">
    <property type="nucleotide sequence ID" value="NZ_CP013050.1"/>
</dbReference>
<accession>A0A0S1XCA1</accession>
<dbReference type="Proteomes" id="UP000066042">
    <property type="component" value="Chromosome"/>
</dbReference>